<protein>
    <recommendedName>
        <fullName evidence="1">methionine--tRNA ligase</fullName>
        <ecNumber evidence="1">6.1.1.10</ecNumber>
    </recommendedName>
    <alternativeName>
        <fullName evidence="8">Methionyl-tRNA synthetase</fullName>
    </alternativeName>
</protein>
<dbReference type="FunFam" id="2.170.220.10:FF:000001">
    <property type="entry name" value="methionine--tRNA ligase, mitochondrial"/>
    <property type="match status" value="1"/>
</dbReference>
<reference evidence="12 13" key="1">
    <citation type="journal article" date="2015" name="Nature">
        <title>rRNA introns, odd ribosomes, and small enigmatic genomes across a large radiation of phyla.</title>
        <authorList>
            <person name="Brown C.T."/>
            <person name="Hug L.A."/>
            <person name="Thomas B.C."/>
            <person name="Sharon I."/>
            <person name="Castelle C.J."/>
            <person name="Singh A."/>
            <person name="Wilkins M.J."/>
            <person name="Williams K.H."/>
            <person name="Banfield J.F."/>
        </authorList>
    </citation>
    <scope>NUCLEOTIDE SEQUENCE [LARGE SCALE GENOMIC DNA]</scope>
</reference>
<evidence type="ECO:0000256" key="10">
    <source>
        <dbReference type="RuleBase" id="RU363039"/>
    </source>
</evidence>
<dbReference type="SUPFAM" id="SSF47323">
    <property type="entry name" value="Anticodon-binding domain of a subclass of class I aminoacyl-tRNA synthetases"/>
    <property type="match status" value="1"/>
</dbReference>
<dbReference type="AlphaFoldDB" id="A0A0G0AZZ8"/>
<keyword evidence="6 10" id="KW-0648">Protein biosynthesis</keyword>
<dbReference type="PRINTS" id="PR01041">
    <property type="entry name" value="TRNASYNTHMET"/>
</dbReference>
<proteinExistence type="inferred from homology"/>
<evidence type="ECO:0000256" key="6">
    <source>
        <dbReference type="ARBA" id="ARBA00022917"/>
    </source>
</evidence>
<comment type="catalytic activity">
    <reaction evidence="9">
        <text>tRNA(Met) + L-methionine + ATP = L-methionyl-tRNA(Met) + AMP + diphosphate</text>
        <dbReference type="Rhea" id="RHEA:13481"/>
        <dbReference type="Rhea" id="RHEA-COMP:9667"/>
        <dbReference type="Rhea" id="RHEA-COMP:9698"/>
        <dbReference type="ChEBI" id="CHEBI:30616"/>
        <dbReference type="ChEBI" id="CHEBI:33019"/>
        <dbReference type="ChEBI" id="CHEBI:57844"/>
        <dbReference type="ChEBI" id="CHEBI:78442"/>
        <dbReference type="ChEBI" id="CHEBI:78530"/>
        <dbReference type="ChEBI" id="CHEBI:456215"/>
        <dbReference type="EC" id="6.1.1.10"/>
    </reaction>
</comment>
<accession>A0A0G0AZZ8</accession>
<evidence type="ECO:0000256" key="5">
    <source>
        <dbReference type="ARBA" id="ARBA00022840"/>
    </source>
</evidence>
<evidence type="ECO:0000256" key="4">
    <source>
        <dbReference type="ARBA" id="ARBA00022741"/>
    </source>
</evidence>
<dbReference type="EMBL" id="LBPR01000005">
    <property type="protein sequence ID" value="KKP62763.1"/>
    <property type="molecule type" value="Genomic_DNA"/>
</dbReference>
<evidence type="ECO:0000256" key="7">
    <source>
        <dbReference type="ARBA" id="ARBA00023146"/>
    </source>
</evidence>
<dbReference type="CDD" id="cd00814">
    <property type="entry name" value="MetRS_core"/>
    <property type="match status" value="1"/>
</dbReference>
<dbReference type="PROSITE" id="PS00178">
    <property type="entry name" value="AA_TRNA_LIGASE_I"/>
    <property type="match status" value="1"/>
</dbReference>
<dbReference type="GO" id="GO:0004825">
    <property type="term" value="F:methionine-tRNA ligase activity"/>
    <property type="evidence" value="ECO:0007669"/>
    <property type="project" value="UniProtKB-EC"/>
</dbReference>
<dbReference type="GO" id="GO:0006431">
    <property type="term" value="P:methionyl-tRNA aminoacylation"/>
    <property type="evidence" value="ECO:0007669"/>
    <property type="project" value="InterPro"/>
</dbReference>
<dbReference type="SUPFAM" id="SSF52374">
    <property type="entry name" value="Nucleotidylyl transferase"/>
    <property type="match status" value="1"/>
</dbReference>
<dbReference type="InterPro" id="IPR001412">
    <property type="entry name" value="aa-tRNA-synth_I_CS"/>
</dbReference>
<dbReference type="PATRIC" id="fig|1618484.3.peg.254"/>
<evidence type="ECO:0000256" key="8">
    <source>
        <dbReference type="ARBA" id="ARBA00030904"/>
    </source>
</evidence>
<keyword evidence="4 10" id="KW-0547">Nucleotide-binding</keyword>
<dbReference type="EC" id="6.1.1.10" evidence="1"/>
<dbReference type="Gene3D" id="3.40.50.620">
    <property type="entry name" value="HUPs"/>
    <property type="match status" value="1"/>
</dbReference>
<feature type="domain" description="Methionyl/Leucyl tRNA synthetase" evidence="11">
    <location>
        <begin position="6"/>
        <end position="355"/>
    </location>
</feature>
<dbReference type="GO" id="GO:0005524">
    <property type="term" value="F:ATP binding"/>
    <property type="evidence" value="ECO:0007669"/>
    <property type="project" value="UniProtKB-KW"/>
</dbReference>
<keyword evidence="5 10" id="KW-0067">ATP-binding</keyword>
<dbReference type="InterPro" id="IPR009080">
    <property type="entry name" value="tRNAsynth_Ia_anticodon-bd"/>
</dbReference>
<evidence type="ECO:0000313" key="12">
    <source>
        <dbReference type="EMBL" id="KKP62763.1"/>
    </source>
</evidence>
<evidence type="ECO:0000256" key="2">
    <source>
        <dbReference type="ARBA" id="ARBA00022490"/>
    </source>
</evidence>
<evidence type="ECO:0000313" key="13">
    <source>
        <dbReference type="Proteomes" id="UP000034004"/>
    </source>
</evidence>
<dbReference type="InterPro" id="IPR023457">
    <property type="entry name" value="Met-tRNA_synth_2"/>
</dbReference>
<dbReference type="PANTHER" id="PTHR43326:SF1">
    <property type="entry name" value="METHIONINE--TRNA LIGASE, MITOCHONDRIAL"/>
    <property type="match status" value="1"/>
</dbReference>
<dbReference type="InterPro" id="IPR015413">
    <property type="entry name" value="Methionyl/Leucyl_tRNA_Synth"/>
</dbReference>
<dbReference type="InterPro" id="IPR033911">
    <property type="entry name" value="MetRS_core"/>
</dbReference>
<keyword evidence="7 10" id="KW-0030">Aminoacyl-tRNA synthetase</keyword>
<dbReference type="Gene3D" id="2.170.220.10">
    <property type="match status" value="1"/>
</dbReference>
<keyword evidence="3 10" id="KW-0436">Ligase</keyword>
<keyword evidence="2" id="KW-0963">Cytoplasm</keyword>
<dbReference type="Gene3D" id="1.10.730.10">
    <property type="entry name" value="Isoleucyl-tRNA Synthetase, Domain 1"/>
    <property type="match status" value="1"/>
</dbReference>
<evidence type="ECO:0000256" key="3">
    <source>
        <dbReference type="ARBA" id="ARBA00022598"/>
    </source>
</evidence>
<dbReference type="STRING" id="1618484.UR56_C0005G0009"/>
<gene>
    <name evidence="12" type="ORF">UR56_C0005G0009</name>
</gene>
<dbReference type="Proteomes" id="UP000034004">
    <property type="component" value="Unassembled WGS sequence"/>
</dbReference>
<evidence type="ECO:0000256" key="9">
    <source>
        <dbReference type="ARBA" id="ARBA00047364"/>
    </source>
</evidence>
<dbReference type="Pfam" id="PF09334">
    <property type="entry name" value="tRNA-synt_1g"/>
    <property type="match status" value="1"/>
</dbReference>
<comment type="caution">
    <text evidence="12">The sequence shown here is derived from an EMBL/GenBank/DDBJ whole genome shotgun (WGS) entry which is preliminary data.</text>
</comment>
<evidence type="ECO:0000256" key="1">
    <source>
        <dbReference type="ARBA" id="ARBA00012838"/>
    </source>
</evidence>
<sequence>MTKKFYITAAIPYVNAAPHIGHALEFIQVDVVARYHKLLGEKVTALTGGDENALKNVQAAEKAGFPTQEFIDKNAQLFLELLKKLNTQFDVFQKGTAPSHFKSSQDLWNRCFEKGDIYKKNYEGLYCVGCETFYSPDELNEKGECSEHPGKKLDKISEANYFFKLSSYQKQLIELISNDKLKIYPEFRKNEVLSFLKEPLRDISISRSNERAKNWGVPVPNDPTQRIYVWFDALNIYRSGIDEKTWPADLHIIGKGIIRFHTVYWPAFLLSSGFPLPKAVMAHGYLTVDGQKISKTIGNIVDPLEIIKKYGVDALRYYLLREIPPFDDGDFSYRRLDEVYTSDLANELGNLVMRITTLAEKDSLIIKTIKMFDNFQFNIILENIWKKIKILNKQTDDFAPWKKTTEERKDFLTKSLQEINQIGYELQPFLPETAEKILKATQGKITKISPLFPRI</sequence>
<evidence type="ECO:0000259" key="11">
    <source>
        <dbReference type="Pfam" id="PF09334"/>
    </source>
</evidence>
<organism evidence="12 13">
    <name type="scientific">Candidatus Roizmanbacteria bacterium GW2011_GWC2_34_23</name>
    <dbReference type="NCBI Taxonomy" id="1618484"/>
    <lineage>
        <taxon>Bacteria</taxon>
        <taxon>Candidatus Roizmaniibacteriota</taxon>
    </lineage>
</organism>
<dbReference type="InterPro" id="IPR014729">
    <property type="entry name" value="Rossmann-like_a/b/a_fold"/>
</dbReference>
<dbReference type="PANTHER" id="PTHR43326">
    <property type="entry name" value="METHIONYL-TRNA SYNTHETASE"/>
    <property type="match status" value="1"/>
</dbReference>
<comment type="similarity">
    <text evidence="10">Belongs to the class-I aminoacyl-tRNA synthetase family.</text>
</comment>
<name>A0A0G0AZZ8_9BACT</name>